<feature type="transmembrane region" description="Helical" evidence="6">
    <location>
        <begin position="21"/>
        <end position="40"/>
    </location>
</feature>
<sequence length="338" mass="35587">MATLDIRPPRERRRRMRLTPPLLWSAGFHLTVLLLLLITMRHRETSEPLPPPGVAVVFESGSAQGPRLPNPTREANLPPQPAAAPAPLAPAPPPEAAPPASAAAQPSQATPPLPVPPVPPQAAGATTEEAEAPPLIAAPLAEPAPPPSPAKPVAPSQQAMVTPPLPARPLIPPAPQVAPHTPSPEAAPRAPAPPAQSARKSNGAPPMRLFAQSLPSLSKFSVGPALRGPTEIMPFAKISAAALGADWRNELAAWIEAHKYYPQAAAERGEQGVSEVRVVVNRDGHVESVELERQSGYQALDSGAVGLFHGAELPPFPIGTNEERVTIDLTIHYVIYRN</sequence>
<evidence type="ECO:0000256" key="5">
    <source>
        <dbReference type="SAM" id="MobiDB-lite"/>
    </source>
</evidence>
<dbReference type="InterPro" id="IPR037682">
    <property type="entry name" value="TonB_C"/>
</dbReference>
<organism evidence="8">
    <name type="scientific">Acidicaldus sp</name>
    <dbReference type="NCBI Taxonomy" id="1872105"/>
    <lineage>
        <taxon>Bacteria</taxon>
        <taxon>Pseudomonadati</taxon>
        <taxon>Pseudomonadota</taxon>
        <taxon>Alphaproteobacteria</taxon>
        <taxon>Acetobacterales</taxon>
        <taxon>Acetobacteraceae</taxon>
        <taxon>Acidicaldus</taxon>
    </lineage>
</organism>
<gene>
    <name evidence="8" type="ORF">ENY07_02080</name>
</gene>
<name>A0A8J4M5E0_9PROT</name>
<accession>A0A8J4M5E0</accession>
<evidence type="ECO:0000313" key="8">
    <source>
        <dbReference type="EMBL" id="HGC41998.1"/>
    </source>
</evidence>
<feature type="domain" description="TonB C-terminal" evidence="7">
    <location>
        <begin position="246"/>
        <end position="338"/>
    </location>
</feature>
<keyword evidence="4 6" id="KW-0472">Membrane</keyword>
<evidence type="ECO:0000256" key="2">
    <source>
        <dbReference type="ARBA" id="ARBA00022692"/>
    </source>
</evidence>
<feature type="compositionally biased region" description="Pro residues" evidence="5">
    <location>
        <begin position="163"/>
        <end position="176"/>
    </location>
</feature>
<dbReference type="AlphaFoldDB" id="A0A8J4M5E0"/>
<feature type="compositionally biased region" description="Low complexity" evidence="5">
    <location>
        <begin position="121"/>
        <end position="141"/>
    </location>
</feature>
<dbReference type="Gene3D" id="3.30.1150.10">
    <property type="match status" value="1"/>
</dbReference>
<dbReference type="InterPro" id="IPR006260">
    <property type="entry name" value="TonB/TolA_C"/>
</dbReference>
<dbReference type="PROSITE" id="PS52015">
    <property type="entry name" value="TONB_CTD"/>
    <property type="match status" value="1"/>
</dbReference>
<proteinExistence type="predicted"/>
<evidence type="ECO:0000259" key="7">
    <source>
        <dbReference type="PROSITE" id="PS52015"/>
    </source>
</evidence>
<dbReference type="GO" id="GO:0016020">
    <property type="term" value="C:membrane"/>
    <property type="evidence" value="ECO:0007669"/>
    <property type="project" value="UniProtKB-SubCell"/>
</dbReference>
<dbReference type="NCBIfam" id="TIGR01352">
    <property type="entry name" value="tonB_Cterm"/>
    <property type="match status" value="1"/>
</dbReference>
<protein>
    <submittedName>
        <fullName evidence="8">Energy transducer TonB</fullName>
    </submittedName>
</protein>
<feature type="compositionally biased region" description="Pro residues" evidence="5">
    <location>
        <begin position="109"/>
        <end position="120"/>
    </location>
</feature>
<reference evidence="8" key="1">
    <citation type="journal article" date="2020" name="mSystems">
        <title>Genome- and Community-Level Interaction Insights into Carbon Utilization and Element Cycling Functions of Hydrothermarchaeota in Hydrothermal Sediment.</title>
        <authorList>
            <person name="Zhou Z."/>
            <person name="Liu Y."/>
            <person name="Xu W."/>
            <person name="Pan J."/>
            <person name="Luo Z.H."/>
            <person name="Li M."/>
        </authorList>
    </citation>
    <scope>NUCLEOTIDE SEQUENCE</scope>
    <source>
        <strain evidence="8">SpSt-997</strain>
    </source>
</reference>
<dbReference type="SUPFAM" id="SSF74653">
    <property type="entry name" value="TolA/TonB C-terminal domain"/>
    <property type="match status" value="1"/>
</dbReference>
<dbReference type="GO" id="GO:0055085">
    <property type="term" value="P:transmembrane transport"/>
    <property type="evidence" value="ECO:0007669"/>
    <property type="project" value="InterPro"/>
</dbReference>
<evidence type="ECO:0000256" key="1">
    <source>
        <dbReference type="ARBA" id="ARBA00004167"/>
    </source>
</evidence>
<feature type="compositionally biased region" description="Low complexity" evidence="5">
    <location>
        <begin position="98"/>
        <end position="108"/>
    </location>
</feature>
<dbReference type="Pfam" id="PF03544">
    <property type="entry name" value="TonB_C"/>
    <property type="match status" value="1"/>
</dbReference>
<feature type="compositionally biased region" description="Pro residues" evidence="5">
    <location>
        <begin position="142"/>
        <end position="152"/>
    </location>
</feature>
<comment type="caution">
    <text evidence="8">The sequence shown here is derived from an EMBL/GenBank/DDBJ whole genome shotgun (WGS) entry which is preliminary data.</text>
</comment>
<evidence type="ECO:0000256" key="6">
    <source>
        <dbReference type="SAM" id="Phobius"/>
    </source>
</evidence>
<feature type="compositionally biased region" description="Low complexity" evidence="5">
    <location>
        <begin position="183"/>
        <end position="199"/>
    </location>
</feature>
<evidence type="ECO:0000256" key="3">
    <source>
        <dbReference type="ARBA" id="ARBA00022989"/>
    </source>
</evidence>
<keyword evidence="2 6" id="KW-0812">Transmembrane</keyword>
<dbReference type="EMBL" id="DTQM01000040">
    <property type="protein sequence ID" value="HGC41998.1"/>
    <property type="molecule type" value="Genomic_DNA"/>
</dbReference>
<keyword evidence="3 6" id="KW-1133">Transmembrane helix</keyword>
<feature type="region of interest" description="Disordered" evidence="5">
    <location>
        <begin position="45"/>
        <end position="208"/>
    </location>
</feature>
<comment type="subcellular location">
    <subcellularLocation>
        <location evidence="1">Membrane</location>
        <topology evidence="1">Single-pass membrane protein</topology>
    </subcellularLocation>
</comment>
<evidence type="ECO:0000256" key="4">
    <source>
        <dbReference type="ARBA" id="ARBA00023136"/>
    </source>
</evidence>
<feature type="compositionally biased region" description="Pro residues" evidence="5">
    <location>
        <begin position="78"/>
        <end position="97"/>
    </location>
</feature>